<keyword evidence="2" id="KW-0677">Repeat</keyword>
<sequence>MTVPLLTVRDLRKAFGGRPVLEGINLDVARGEVLGVVGPNGVGKSTTASIIAGQTPADWGTLSLEGGPMDPSRVMLIDPEHMADPNMTVAEVMFRHDSGTHSFVEQMHRVRQVLAETGIELRPTVRLADLTPSERRMTEVVRMLADPRDLIVMDELSTGLNAREIEELRYALNLTVRASRGVIYITHQLEEALQVCHRIAVVRNGKVIATFISAETTVEQLTEAMFGSAVRLTEAASHTTDDRILDVRGLASSGSSLSFQLNRGEILGFIGSRDSGVDDVKHTLLGRRPGSLEHLAVAGQPGRLDAPRDLPGLGIAVLTSMSDPEGDTHTARNMAILDDEVDEEMVEDTASILSLLRKAEARISTLLNRPLSTGQRRWQQMQEFAKKNANVMVMVQPSDGLDVSAQKRFISMMEDITDRGVGVVLFTSREDELHRFCDRIIHVEHGQIQAEWAKGQITIEELQQISRQQPVEPRFEQRVAW</sequence>
<feature type="domain" description="ABC transporter" evidence="5">
    <location>
        <begin position="230"/>
        <end position="470"/>
    </location>
</feature>
<dbReference type="RefSeq" id="WP_125228587.1">
    <property type="nucleotide sequence ID" value="NZ_RQYT01000030.1"/>
</dbReference>
<dbReference type="InterPro" id="IPR003439">
    <property type="entry name" value="ABC_transporter-like_ATP-bd"/>
</dbReference>
<dbReference type="GO" id="GO:0005524">
    <property type="term" value="F:ATP binding"/>
    <property type="evidence" value="ECO:0007669"/>
    <property type="project" value="UniProtKB-KW"/>
</dbReference>
<dbReference type="PANTHER" id="PTHR43790:SF9">
    <property type="entry name" value="GALACTOFURANOSE TRANSPORTER ATP-BINDING PROTEIN YTFR"/>
    <property type="match status" value="1"/>
</dbReference>
<comment type="caution">
    <text evidence="6">The sequence shown here is derived from an EMBL/GenBank/DDBJ whole genome shotgun (WGS) entry which is preliminary data.</text>
</comment>
<evidence type="ECO:0000256" key="2">
    <source>
        <dbReference type="ARBA" id="ARBA00022737"/>
    </source>
</evidence>
<dbReference type="Gene3D" id="3.40.50.300">
    <property type="entry name" value="P-loop containing nucleotide triphosphate hydrolases"/>
    <property type="match status" value="2"/>
</dbReference>
<keyword evidence="1" id="KW-0813">Transport</keyword>
<dbReference type="Proteomes" id="UP000280935">
    <property type="component" value="Unassembled WGS sequence"/>
</dbReference>
<keyword evidence="3" id="KW-0547">Nucleotide-binding</keyword>
<dbReference type="InterPro" id="IPR027417">
    <property type="entry name" value="P-loop_NTPase"/>
</dbReference>
<dbReference type="PANTHER" id="PTHR43790">
    <property type="entry name" value="CARBOHYDRATE TRANSPORT ATP-BINDING PROTEIN MG119-RELATED"/>
    <property type="match status" value="1"/>
</dbReference>
<feature type="domain" description="ABC transporter" evidence="5">
    <location>
        <begin position="6"/>
        <end position="229"/>
    </location>
</feature>
<evidence type="ECO:0000256" key="1">
    <source>
        <dbReference type="ARBA" id="ARBA00022448"/>
    </source>
</evidence>
<dbReference type="SMART" id="SM00382">
    <property type="entry name" value="AAA"/>
    <property type="match status" value="1"/>
</dbReference>
<proteinExistence type="predicted"/>
<evidence type="ECO:0000313" key="7">
    <source>
        <dbReference type="Proteomes" id="UP000280935"/>
    </source>
</evidence>
<evidence type="ECO:0000256" key="4">
    <source>
        <dbReference type="ARBA" id="ARBA00022840"/>
    </source>
</evidence>
<reference evidence="6 7" key="1">
    <citation type="submission" date="2018-11" db="EMBL/GenBank/DDBJ databases">
        <title>Genomes From Bacteria Associated with the Canine Oral Cavity: a Test Case for Automated Genome-Based Taxonomic Assignment.</title>
        <authorList>
            <person name="Coil D.A."/>
            <person name="Jospin G."/>
            <person name="Darling A.E."/>
            <person name="Wallis C."/>
            <person name="Davis I.J."/>
            <person name="Harris S."/>
            <person name="Eisen J.A."/>
            <person name="Holcombe L.J."/>
            <person name="O'Flynn C."/>
        </authorList>
    </citation>
    <scope>NUCLEOTIDE SEQUENCE [LARGE SCALE GENOMIC DNA]</scope>
    <source>
        <strain evidence="6 7">OH2822_COT-296</strain>
    </source>
</reference>
<dbReference type="Pfam" id="PF00005">
    <property type="entry name" value="ABC_tran"/>
    <property type="match status" value="1"/>
</dbReference>
<organism evidence="6 7">
    <name type="scientific">Arachnia propionica</name>
    <dbReference type="NCBI Taxonomy" id="1750"/>
    <lineage>
        <taxon>Bacteria</taxon>
        <taxon>Bacillati</taxon>
        <taxon>Actinomycetota</taxon>
        <taxon>Actinomycetes</taxon>
        <taxon>Propionibacteriales</taxon>
        <taxon>Propionibacteriaceae</taxon>
        <taxon>Arachnia</taxon>
    </lineage>
</organism>
<gene>
    <name evidence="6" type="ORF">EII35_11370</name>
</gene>
<protein>
    <submittedName>
        <fullName evidence="6">Sugar ABC transporter ATP-binding protein</fullName>
    </submittedName>
</protein>
<dbReference type="OrthoDB" id="3648693at2"/>
<dbReference type="InterPro" id="IPR050107">
    <property type="entry name" value="ABC_carbohydrate_import_ATPase"/>
</dbReference>
<dbReference type="PROSITE" id="PS50893">
    <property type="entry name" value="ABC_TRANSPORTER_2"/>
    <property type="match status" value="2"/>
</dbReference>
<dbReference type="AlphaFoldDB" id="A0A3P1WSF5"/>
<name>A0A3P1WSF5_9ACTN</name>
<keyword evidence="4 6" id="KW-0067">ATP-binding</keyword>
<dbReference type="EMBL" id="RQYT01000030">
    <property type="protein sequence ID" value="RRD48798.1"/>
    <property type="molecule type" value="Genomic_DNA"/>
</dbReference>
<dbReference type="InterPro" id="IPR003593">
    <property type="entry name" value="AAA+_ATPase"/>
</dbReference>
<accession>A0A3P1WSF5</accession>
<evidence type="ECO:0000313" key="6">
    <source>
        <dbReference type="EMBL" id="RRD48798.1"/>
    </source>
</evidence>
<dbReference type="GO" id="GO:0016887">
    <property type="term" value="F:ATP hydrolysis activity"/>
    <property type="evidence" value="ECO:0007669"/>
    <property type="project" value="InterPro"/>
</dbReference>
<dbReference type="SUPFAM" id="SSF52540">
    <property type="entry name" value="P-loop containing nucleoside triphosphate hydrolases"/>
    <property type="match status" value="2"/>
</dbReference>
<evidence type="ECO:0000259" key="5">
    <source>
        <dbReference type="PROSITE" id="PS50893"/>
    </source>
</evidence>
<evidence type="ECO:0000256" key="3">
    <source>
        <dbReference type="ARBA" id="ARBA00022741"/>
    </source>
</evidence>